<dbReference type="Pfam" id="PF07730">
    <property type="entry name" value="HisKA_3"/>
    <property type="match status" value="1"/>
</dbReference>
<dbReference type="EC" id="2.7.13.3" evidence="2"/>
<evidence type="ECO:0000313" key="12">
    <source>
        <dbReference type="EMBL" id="MFC6882119.1"/>
    </source>
</evidence>
<keyword evidence="3" id="KW-0597">Phosphoprotein</keyword>
<accession>A0ABW2CKQ4</accession>
<dbReference type="PANTHER" id="PTHR24421:SF10">
    <property type="entry name" value="NITRATE_NITRITE SENSOR PROTEIN NARQ"/>
    <property type="match status" value="1"/>
</dbReference>
<name>A0ABW2CKQ4_9ACTN</name>
<dbReference type="GO" id="GO:0016301">
    <property type="term" value="F:kinase activity"/>
    <property type="evidence" value="ECO:0007669"/>
    <property type="project" value="UniProtKB-KW"/>
</dbReference>
<dbReference type="Gene3D" id="3.30.565.10">
    <property type="entry name" value="Histidine kinase-like ATPase, C-terminal domain"/>
    <property type="match status" value="1"/>
</dbReference>
<keyword evidence="4" id="KW-0808">Transferase</keyword>
<feature type="transmembrane region" description="Helical" evidence="10">
    <location>
        <begin position="171"/>
        <end position="197"/>
    </location>
</feature>
<keyword evidence="13" id="KW-1185">Reference proteome</keyword>
<evidence type="ECO:0000256" key="2">
    <source>
        <dbReference type="ARBA" id="ARBA00012438"/>
    </source>
</evidence>
<evidence type="ECO:0000256" key="10">
    <source>
        <dbReference type="SAM" id="Phobius"/>
    </source>
</evidence>
<dbReference type="RefSeq" id="WP_378063443.1">
    <property type="nucleotide sequence ID" value="NZ_JBHSXS010000011.1"/>
</dbReference>
<feature type="domain" description="Histidine kinase/HSP90-like ATPase" evidence="11">
    <location>
        <begin position="383"/>
        <end position="503"/>
    </location>
</feature>
<gene>
    <name evidence="12" type="ORF">ACFQKB_20365</name>
</gene>
<dbReference type="SMART" id="SM00387">
    <property type="entry name" value="HATPase_c"/>
    <property type="match status" value="1"/>
</dbReference>
<protein>
    <recommendedName>
        <fullName evidence="2">histidine kinase</fullName>
        <ecNumber evidence="2">2.7.13.3</ecNumber>
    </recommendedName>
</protein>
<dbReference type="InterPro" id="IPR036890">
    <property type="entry name" value="HATPase_C_sf"/>
</dbReference>
<comment type="catalytic activity">
    <reaction evidence="1">
        <text>ATP + protein L-histidine = ADP + protein N-phospho-L-histidine.</text>
        <dbReference type="EC" id="2.7.13.3"/>
    </reaction>
</comment>
<dbReference type="Gene3D" id="1.20.5.1930">
    <property type="match status" value="1"/>
</dbReference>
<evidence type="ECO:0000259" key="11">
    <source>
        <dbReference type="SMART" id="SM00387"/>
    </source>
</evidence>
<evidence type="ECO:0000256" key="8">
    <source>
        <dbReference type="ARBA" id="ARBA00023012"/>
    </source>
</evidence>
<keyword evidence="5" id="KW-0547">Nucleotide-binding</keyword>
<feature type="transmembrane region" description="Helical" evidence="10">
    <location>
        <begin position="99"/>
        <end position="126"/>
    </location>
</feature>
<organism evidence="12 13">
    <name type="scientific">Actinomadura yumaensis</name>
    <dbReference type="NCBI Taxonomy" id="111807"/>
    <lineage>
        <taxon>Bacteria</taxon>
        <taxon>Bacillati</taxon>
        <taxon>Actinomycetota</taxon>
        <taxon>Actinomycetes</taxon>
        <taxon>Streptosporangiales</taxon>
        <taxon>Thermomonosporaceae</taxon>
        <taxon>Actinomadura</taxon>
    </lineage>
</organism>
<keyword evidence="8" id="KW-0902">Two-component regulatory system</keyword>
<comment type="caution">
    <text evidence="12">The sequence shown here is derived from an EMBL/GenBank/DDBJ whole genome shotgun (WGS) entry which is preliminary data.</text>
</comment>
<feature type="compositionally biased region" description="Pro residues" evidence="9">
    <location>
        <begin position="38"/>
        <end position="81"/>
    </location>
</feature>
<dbReference type="EMBL" id="JBHSXS010000011">
    <property type="protein sequence ID" value="MFC6882119.1"/>
    <property type="molecule type" value="Genomic_DNA"/>
</dbReference>
<feature type="transmembrane region" description="Helical" evidence="10">
    <location>
        <begin position="219"/>
        <end position="247"/>
    </location>
</feature>
<keyword evidence="7" id="KW-0067">ATP-binding</keyword>
<feature type="compositionally biased region" description="Gly residues" evidence="9">
    <location>
        <begin position="429"/>
        <end position="443"/>
    </location>
</feature>
<dbReference type="InterPro" id="IPR050482">
    <property type="entry name" value="Sensor_HK_TwoCompSys"/>
</dbReference>
<keyword evidence="10" id="KW-0812">Transmembrane</keyword>
<evidence type="ECO:0000256" key="4">
    <source>
        <dbReference type="ARBA" id="ARBA00022679"/>
    </source>
</evidence>
<evidence type="ECO:0000256" key="6">
    <source>
        <dbReference type="ARBA" id="ARBA00022777"/>
    </source>
</evidence>
<evidence type="ECO:0000256" key="5">
    <source>
        <dbReference type="ARBA" id="ARBA00022741"/>
    </source>
</evidence>
<dbReference type="InterPro" id="IPR011712">
    <property type="entry name" value="Sig_transdc_His_kin_sub3_dim/P"/>
</dbReference>
<feature type="region of interest" description="Disordered" evidence="9">
    <location>
        <begin position="417"/>
        <end position="447"/>
    </location>
</feature>
<feature type="region of interest" description="Disordered" evidence="9">
    <location>
        <begin position="1"/>
        <end position="83"/>
    </location>
</feature>
<evidence type="ECO:0000313" key="13">
    <source>
        <dbReference type="Proteomes" id="UP001596380"/>
    </source>
</evidence>
<evidence type="ECO:0000256" key="1">
    <source>
        <dbReference type="ARBA" id="ARBA00000085"/>
    </source>
</evidence>
<keyword evidence="10" id="KW-1133">Transmembrane helix</keyword>
<evidence type="ECO:0000256" key="7">
    <source>
        <dbReference type="ARBA" id="ARBA00022840"/>
    </source>
</evidence>
<dbReference type="InterPro" id="IPR003594">
    <property type="entry name" value="HATPase_dom"/>
</dbReference>
<proteinExistence type="predicted"/>
<keyword evidence="10" id="KW-0472">Membrane</keyword>
<dbReference type="SUPFAM" id="SSF55874">
    <property type="entry name" value="ATPase domain of HSP90 chaperone/DNA topoisomerase II/histidine kinase"/>
    <property type="match status" value="1"/>
</dbReference>
<dbReference type="PANTHER" id="PTHR24421">
    <property type="entry name" value="NITRATE/NITRITE SENSOR PROTEIN NARX-RELATED"/>
    <property type="match status" value="1"/>
</dbReference>
<keyword evidence="6 12" id="KW-0418">Kinase</keyword>
<reference evidence="13" key="1">
    <citation type="journal article" date="2019" name="Int. J. Syst. Evol. Microbiol.">
        <title>The Global Catalogue of Microorganisms (GCM) 10K type strain sequencing project: providing services to taxonomists for standard genome sequencing and annotation.</title>
        <authorList>
            <consortium name="The Broad Institute Genomics Platform"/>
            <consortium name="The Broad Institute Genome Sequencing Center for Infectious Disease"/>
            <person name="Wu L."/>
            <person name="Ma J."/>
        </authorList>
    </citation>
    <scope>NUCLEOTIDE SEQUENCE [LARGE SCALE GENOMIC DNA]</scope>
    <source>
        <strain evidence="13">JCM 3369</strain>
    </source>
</reference>
<dbReference type="Proteomes" id="UP001596380">
    <property type="component" value="Unassembled WGS sequence"/>
</dbReference>
<evidence type="ECO:0000256" key="3">
    <source>
        <dbReference type="ARBA" id="ARBA00022553"/>
    </source>
</evidence>
<evidence type="ECO:0000256" key="9">
    <source>
        <dbReference type="SAM" id="MobiDB-lite"/>
    </source>
</evidence>
<sequence length="503" mass="52316">MTDSADTTAHPPRDRPRRAPAAPDAPAPAAPATGVPAPGVPTPAAPGAPTPAAPGDPAPPALGVPAPAAPAPPTPGAPAPAAPAERGRWVVRVVWRAGLGLAGGTVTAAVELVLLALAALLMAYALAFSRGQRAMPEIVAAGARALTELERRRLARFLGERAEAEYGPLRALAYLVLRVPVGLLGGLIMLLILYGAATGVRLAVSWWITRDYMDGIPPAWWIVLYTAVAGTVLAFVAVQGLVGVVALERRVARRCLGPSPLAEYERRIAQLAVSRAEVVDAVDDERRRIERDLHDGVQQRLVALGMLIGRARRAGDGERARDLLRQAHEESRNVLEDLREVTWRVYPAALDGEGLRAALETVAERSPLPVTIEYGLDARPPHALEIAAYFVVCEAVTNAAKHSGATRVHVRVRELDRSAPAPGPASGPGHAGPDGHGPGGRRGSGGRERMVSVRIEDDGDGGADPSGGGLAGLARRAAALDGTLTVHSPPGGPTVIDAELPCG</sequence>